<name>I7M133_TETTS</name>
<dbReference type="SMART" id="SM00320">
    <property type="entry name" value="WD40"/>
    <property type="match status" value="2"/>
</dbReference>
<dbReference type="SUPFAM" id="SSF50978">
    <property type="entry name" value="WD40 repeat-like"/>
    <property type="match status" value="1"/>
</dbReference>
<feature type="compositionally biased region" description="Polar residues" evidence="1">
    <location>
        <begin position="405"/>
        <end position="414"/>
    </location>
</feature>
<feature type="compositionally biased region" description="Acidic residues" evidence="1">
    <location>
        <begin position="378"/>
        <end position="397"/>
    </location>
</feature>
<dbReference type="InParanoid" id="I7M133"/>
<dbReference type="PANTHER" id="PTHR13211">
    <property type="entry name" value="TELOMERASE CAJAL BODY PROTEIN 1"/>
    <property type="match status" value="1"/>
</dbReference>
<evidence type="ECO:0000256" key="1">
    <source>
        <dbReference type="SAM" id="MobiDB-lite"/>
    </source>
</evidence>
<dbReference type="InterPro" id="IPR036322">
    <property type="entry name" value="WD40_repeat_dom_sf"/>
</dbReference>
<dbReference type="Proteomes" id="UP000009168">
    <property type="component" value="Unassembled WGS sequence"/>
</dbReference>
<dbReference type="PANTHER" id="PTHR13211:SF0">
    <property type="entry name" value="TELOMERASE CAJAL BODY PROTEIN 1"/>
    <property type="match status" value="1"/>
</dbReference>
<sequence>MSTIEQQDNQNNILQELDNPIRTNEIQSQVQHVKEIASYQIDAKFEKNIKQAKVQQDFLKNIDVYDNGKYFYGLTEQMFLKIFNFNESQSQIEEIISKKFPQPLYDSIMLKNKSDQDLVVVSIKNQPISIYKLQNNTQNAEEESLIPKNSLKNVGYLSSQKKNTEIYQTPLQFKYDDNKKQLFGVGKQFIINYDLNKFQIKDSYEKFVKSDILSCFDIPKQNSADYSKYQDIVAFGKFDKKIEILDYKQKKIINQFGLHLGGITCLKFDPLDSNYLYSGARKDDLIYQWDLRKQDTFVHYYQRKCTTNQRIQFDILDNTLAYGHMNGDISFVNINTKETLVNQKIHEDCVNTVKLFQKEDKKYCISTSGQRHYKINDESDTTDSDEDSSDDEIDMEIEQSQQQSTVQKVNKNISKQQKEKVVKQDDSLKLCLVQI</sequence>
<accession>I7M133</accession>
<organism evidence="2 3">
    <name type="scientific">Tetrahymena thermophila (strain SB210)</name>
    <dbReference type="NCBI Taxonomy" id="312017"/>
    <lineage>
        <taxon>Eukaryota</taxon>
        <taxon>Sar</taxon>
        <taxon>Alveolata</taxon>
        <taxon>Ciliophora</taxon>
        <taxon>Intramacronucleata</taxon>
        <taxon>Oligohymenophorea</taxon>
        <taxon>Hymenostomatida</taxon>
        <taxon>Tetrahymenina</taxon>
        <taxon>Tetrahymenidae</taxon>
        <taxon>Tetrahymena</taxon>
    </lineage>
</organism>
<dbReference type="InterPro" id="IPR051150">
    <property type="entry name" value="SWT21/TCAB1_mRNA_Telomere"/>
</dbReference>
<evidence type="ECO:0000313" key="2">
    <source>
        <dbReference type="EMBL" id="EAR94155.3"/>
    </source>
</evidence>
<dbReference type="RefSeq" id="XP_001014400.3">
    <property type="nucleotide sequence ID" value="XM_001014400.3"/>
</dbReference>
<dbReference type="OrthoDB" id="239865at2759"/>
<dbReference type="STRING" id="312017.I7M133"/>
<reference evidence="3" key="1">
    <citation type="journal article" date="2006" name="PLoS Biol.">
        <title>Macronuclear genome sequence of the ciliate Tetrahymena thermophila, a model eukaryote.</title>
        <authorList>
            <person name="Eisen J.A."/>
            <person name="Coyne R.S."/>
            <person name="Wu M."/>
            <person name="Wu D."/>
            <person name="Thiagarajan M."/>
            <person name="Wortman J.R."/>
            <person name="Badger J.H."/>
            <person name="Ren Q."/>
            <person name="Amedeo P."/>
            <person name="Jones K.M."/>
            <person name="Tallon L.J."/>
            <person name="Delcher A.L."/>
            <person name="Salzberg S.L."/>
            <person name="Silva J.C."/>
            <person name="Haas B.J."/>
            <person name="Majoros W.H."/>
            <person name="Farzad M."/>
            <person name="Carlton J.M."/>
            <person name="Smith R.K. Jr."/>
            <person name="Garg J."/>
            <person name="Pearlman R.E."/>
            <person name="Karrer K.M."/>
            <person name="Sun L."/>
            <person name="Manning G."/>
            <person name="Elde N.C."/>
            <person name="Turkewitz A.P."/>
            <person name="Asai D.J."/>
            <person name="Wilkes D.E."/>
            <person name="Wang Y."/>
            <person name="Cai H."/>
            <person name="Collins K."/>
            <person name="Stewart B.A."/>
            <person name="Lee S.R."/>
            <person name="Wilamowska K."/>
            <person name="Weinberg Z."/>
            <person name="Ruzzo W.L."/>
            <person name="Wloga D."/>
            <person name="Gaertig J."/>
            <person name="Frankel J."/>
            <person name="Tsao C.-C."/>
            <person name="Gorovsky M.A."/>
            <person name="Keeling P.J."/>
            <person name="Waller R.F."/>
            <person name="Patron N.J."/>
            <person name="Cherry J.M."/>
            <person name="Stover N.A."/>
            <person name="Krieger C.J."/>
            <person name="del Toro C."/>
            <person name="Ryder H.F."/>
            <person name="Williamson S.C."/>
            <person name="Barbeau R.A."/>
            <person name="Hamilton E.P."/>
            <person name="Orias E."/>
        </authorList>
    </citation>
    <scope>NUCLEOTIDE SEQUENCE [LARGE SCALE GENOMIC DNA]</scope>
    <source>
        <strain evidence="3">SB210</strain>
    </source>
</reference>
<protein>
    <submittedName>
        <fullName evidence="2">WD domain, G-beta repeat protein</fullName>
    </submittedName>
</protein>
<feature type="region of interest" description="Disordered" evidence="1">
    <location>
        <begin position="375"/>
        <end position="417"/>
    </location>
</feature>
<dbReference type="AlphaFoldDB" id="I7M133"/>
<proteinExistence type="predicted"/>
<evidence type="ECO:0000313" key="3">
    <source>
        <dbReference type="Proteomes" id="UP000009168"/>
    </source>
</evidence>
<dbReference type="KEGG" id="tet:TTHERM_00522220"/>
<gene>
    <name evidence="2" type="ORF">TTHERM_00522220</name>
</gene>
<dbReference type="GeneID" id="7841542"/>
<dbReference type="EMBL" id="GG662717">
    <property type="protein sequence ID" value="EAR94155.3"/>
    <property type="molecule type" value="Genomic_DNA"/>
</dbReference>
<dbReference type="InterPro" id="IPR015943">
    <property type="entry name" value="WD40/YVTN_repeat-like_dom_sf"/>
</dbReference>
<dbReference type="eggNOG" id="KOG2919">
    <property type="taxonomic scope" value="Eukaryota"/>
</dbReference>
<keyword evidence="3" id="KW-1185">Reference proteome</keyword>
<dbReference type="InterPro" id="IPR001680">
    <property type="entry name" value="WD40_rpt"/>
</dbReference>
<dbReference type="Gene3D" id="2.130.10.10">
    <property type="entry name" value="YVTN repeat-like/Quinoprotein amine dehydrogenase"/>
    <property type="match status" value="1"/>
</dbReference>